<comment type="subcellular location">
    <subcellularLocation>
        <location evidence="1">Membrane</location>
        <topology evidence="1">Multi-pass membrane protein</topology>
    </subcellularLocation>
</comment>
<dbReference type="Proteomes" id="UP001321749">
    <property type="component" value="Unassembled WGS sequence"/>
</dbReference>
<dbReference type="PANTHER" id="PTHR33048:SF42">
    <property type="entry name" value="INTEGRAL MEMBRANE PROTEIN"/>
    <property type="match status" value="1"/>
</dbReference>
<dbReference type="GO" id="GO:0016020">
    <property type="term" value="C:membrane"/>
    <property type="evidence" value="ECO:0007669"/>
    <property type="project" value="UniProtKB-SubCell"/>
</dbReference>
<evidence type="ECO:0000256" key="6">
    <source>
        <dbReference type="SAM" id="MobiDB-lite"/>
    </source>
</evidence>
<reference evidence="9" key="1">
    <citation type="journal article" date="2023" name="Mol. Phylogenet. Evol.">
        <title>Genome-scale phylogeny and comparative genomics of the fungal order Sordariales.</title>
        <authorList>
            <person name="Hensen N."/>
            <person name="Bonometti L."/>
            <person name="Westerberg I."/>
            <person name="Brannstrom I.O."/>
            <person name="Guillou S."/>
            <person name="Cros-Aarteil S."/>
            <person name="Calhoun S."/>
            <person name="Haridas S."/>
            <person name="Kuo A."/>
            <person name="Mondo S."/>
            <person name="Pangilinan J."/>
            <person name="Riley R."/>
            <person name="LaButti K."/>
            <person name="Andreopoulos B."/>
            <person name="Lipzen A."/>
            <person name="Chen C."/>
            <person name="Yan M."/>
            <person name="Daum C."/>
            <person name="Ng V."/>
            <person name="Clum A."/>
            <person name="Steindorff A."/>
            <person name="Ohm R.A."/>
            <person name="Martin F."/>
            <person name="Silar P."/>
            <person name="Natvig D.O."/>
            <person name="Lalanne C."/>
            <person name="Gautier V."/>
            <person name="Ament-Velasquez S.L."/>
            <person name="Kruys A."/>
            <person name="Hutchinson M.I."/>
            <person name="Powell A.J."/>
            <person name="Barry K."/>
            <person name="Miller A.N."/>
            <person name="Grigoriev I.V."/>
            <person name="Debuchy R."/>
            <person name="Gladieux P."/>
            <person name="Hiltunen Thoren M."/>
            <person name="Johannesson H."/>
        </authorList>
    </citation>
    <scope>NUCLEOTIDE SEQUENCE</scope>
    <source>
        <strain evidence="9">PSN324</strain>
    </source>
</reference>
<organism evidence="9 10">
    <name type="scientific">Cladorrhinum samala</name>
    <dbReference type="NCBI Taxonomy" id="585594"/>
    <lineage>
        <taxon>Eukaryota</taxon>
        <taxon>Fungi</taxon>
        <taxon>Dikarya</taxon>
        <taxon>Ascomycota</taxon>
        <taxon>Pezizomycotina</taxon>
        <taxon>Sordariomycetes</taxon>
        <taxon>Sordariomycetidae</taxon>
        <taxon>Sordariales</taxon>
        <taxon>Podosporaceae</taxon>
        <taxon>Cladorrhinum</taxon>
    </lineage>
</organism>
<dbReference type="AlphaFoldDB" id="A0AAV9HCA0"/>
<dbReference type="Pfam" id="PF20684">
    <property type="entry name" value="Fung_rhodopsin"/>
    <property type="match status" value="1"/>
</dbReference>
<evidence type="ECO:0000313" key="9">
    <source>
        <dbReference type="EMBL" id="KAK4457531.1"/>
    </source>
</evidence>
<feature type="transmembrane region" description="Helical" evidence="7">
    <location>
        <begin position="52"/>
        <end position="71"/>
    </location>
</feature>
<evidence type="ECO:0000256" key="1">
    <source>
        <dbReference type="ARBA" id="ARBA00004141"/>
    </source>
</evidence>
<keyword evidence="2 7" id="KW-0812">Transmembrane</keyword>
<reference evidence="9" key="2">
    <citation type="submission" date="2023-06" db="EMBL/GenBank/DDBJ databases">
        <authorList>
            <consortium name="Lawrence Berkeley National Laboratory"/>
            <person name="Mondo S.J."/>
            <person name="Hensen N."/>
            <person name="Bonometti L."/>
            <person name="Westerberg I."/>
            <person name="Brannstrom I.O."/>
            <person name="Guillou S."/>
            <person name="Cros-Aarteil S."/>
            <person name="Calhoun S."/>
            <person name="Haridas S."/>
            <person name="Kuo A."/>
            <person name="Pangilinan J."/>
            <person name="Riley R."/>
            <person name="Labutti K."/>
            <person name="Andreopoulos B."/>
            <person name="Lipzen A."/>
            <person name="Chen C."/>
            <person name="Yanf M."/>
            <person name="Daum C."/>
            <person name="Ng V."/>
            <person name="Clum A."/>
            <person name="Steindorff A."/>
            <person name="Ohm R."/>
            <person name="Martin F."/>
            <person name="Silar P."/>
            <person name="Natvig D."/>
            <person name="Lalanne C."/>
            <person name="Gautier V."/>
            <person name="Ament-Velasquez S.L."/>
            <person name="Kruys A."/>
            <person name="Hutchinson M.I."/>
            <person name="Powell A.J."/>
            <person name="Barry K."/>
            <person name="Miller A.N."/>
            <person name="Grigoriev I.V."/>
            <person name="Debuchy R."/>
            <person name="Gladieux P."/>
            <person name="Thoren M.H."/>
            <person name="Johannesson H."/>
        </authorList>
    </citation>
    <scope>NUCLEOTIDE SEQUENCE</scope>
    <source>
        <strain evidence="9">PSN324</strain>
    </source>
</reference>
<comment type="similarity">
    <text evidence="5">Belongs to the SAT4 family.</text>
</comment>
<feature type="transmembrane region" description="Helical" evidence="7">
    <location>
        <begin position="245"/>
        <end position="263"/>
    </location>
</feature>
<gene>
    <name evidence="9" type="ORF">QBC42DRAFT_188272</name>
</gene>
<evidence type="ECO:0000256" key="4">
    <source>
        <dbReference type="ARBA" id="ARBA00023136"/>
    </source>
</evidence>
<evidence type="ECO:0000256" key="5">
    <source>
        <dbReference type="ARBA" id="ARBA00038359"/>
    </source>
</evidence>
<evidence type="ECO:0000313" key="10">
    <source>
        <dbReference type="Proteomes" id="UP001321749"/>
    </source>
</evidence>
<feature type="region of interest" description="Disordered" evidence="6">
    <location>
        <begin position="1"/>
        <end position="22"/>
    </location>
</feature>
<sequence>MNNNVNFPDPNRRLNSTTGRGGGGFPGFFNGGFGGGAGSRAQYDDLGPTTRISVWILTGASLIFLALRVYCKLIRYRRLHADDYFSIAAWTALLGSSICNDLAIDRGVGKHVWQIPFENLNDLFLIGQICVTLAICSQAWSKTSFAISLLMISDRALRGKTRIFIWFAIVSMNLLSGISAMMFWVGCTPLEKAWHPFMRGTCWSVNIVITYGIFTSAYSGVMDLILAIIPWKIIMNLQMQTKEKIGVALAMSMGVFAAGSAFIKCSSLPELGGRDFPHDGVTLVIWGNAEAAVTIMAAAVPMLRALVRTVKPRHGRNNETSTQRSRRRPMTETYGSSRRVYYNKPRRDLVTMTGSTWTGGSTQ</sequence>
<feature type="transmembrane region" description="Helical" evidence="7">
    <location>
        <begin position="205"/>
        <end position="233"/>
    </location>
</feature>
<evidence type="ECO:0000256" key="3">
    <source>
        <dbReference type="ARBA" id="ARBA00022989"/>
    </source>
</evidence>
<feature type="domain" description="Rhodopsin" evidence="8">
    <location>
        <begin position="67"/>
        <end position="308"/>
    </location>
</feature>
<protein>
    <recommendedName>
        <fullName evidence="8">Rhodopsin domain-containing protein</fullName>
    </recommendedName>
</protein>
<keyword evidence="10" id="KW-1185">Reference proteome</keyword>
<name>A0AAV9HCA0_9PEZI</name>
<comment type="caution">
    <text evidence="9">The sequence shown here is derived from an EMBL/GenBank/DDBJ whole genome shotgun (WGS) entry which is preliminary data.</text>
</comment>
<evidence type="ECO:0000259" key="8">
    <source>
        <dbReference type="Pfam" id="PF20684"/>
    </source>
</evidence>
<keyword evidence="4 7" id="KW-0472">Membrane</keyword>
<feature type="region of interest" description="Disordered" evidence="6">
    <location>
        <begin position="311"/>
        <end position="337"/>
    </location>
</feature>
<accession>A0AAV9HCA0</accession>
<proteinExistence type="inferred from homology"/>
<dbReference type="PANTHER" id="PTHR33048">
    <property type="entry name" value="PTH11-LIKE INTEGRAL MEMBRANE PROTEIN (AFU_ORTHOLOGUE AFUA_5G11245)"/>
    <property type="match status" value="1"/>
</dbReference>
<dbReference type="EMBL" id="MU865109">
    <property type="protein sequence ID" value="KAK4457531.1"/>
    <property type="molecule type" value="Genomic_DNA"/>
</dbReference>
<dbReference type="InterPro" id="IPR049326">
    <property type="entry name" value="Rhodopsin_dom_fungi"/>
</dbReference>
<feature type="transmembrane region" description="Helical" evidence="7">
    <location>
        <begin position="163"/>
        <end position="185"/>
    </location>
</feature>
<evidence type="ECO:0000256" key="7">
    <source>
        <dbReference type="SAM" id="Phobius"/>
    </source>
</evidence>
<feature type="transmembrane region" description="Helical" evidence="7">
    <location>
        <begin position="283"/>
        <end position="307"/>
    </location>
</feature>
<keyword evidence="3 7" id="KW-1133">Transmembrane helix</keyword>
<dbReference type="InterPro" id="IPR052337">
    <property type="entry name" value="SAT4-like"/>
</dbReference>
<evidence type="ECO:0000256" key="2">
    <source>
        <dbReference type="ARBA" id="ARBA00022692"/>
    </source>
</evidence>